<keyword evidence="3" id="KW-1185">Reference proteome</keyword>
<protein>
    <submittedName>
        <fullName evidence="2">Enoyl-CoA hydratase</fullName>
    </submittedName>
</protein>
<dbReference type="InterPro" id="IPR045002">
    <property type="entry name" value="Ech1-like"/>
</dbReference>
<dbReference type="PANTHER" id="PTHR43149">
    <property type="entry name" value="ENOYL-COA HYDRATASE"/>
    <property type="match status" value="1"/>
</dbReference>
<reference evidence="3" key="1">
    <citation type="journal article" date="2015" name="PLoS Genet.">
        <title>Genome Sequence and Transcriptome Analyses of Chrysochromulina tobin: Metabolic Tools for Enhanced Algal Fitness in the Prominent Order Prymnesiales (Haptophyceae).</title>
        <authorList>
            <person name="Hovde B.T."/>
            <person name="Deodato C.R."/>
            <person name="Hunsperger H.M."/>
            <person name="Ryken S.A."/>
            <person name="Yost W."/>
            <person name="Jha R.K."/>
            <person name="Patterson J."/>
            <person name="Monnat R.J. Jr."/>
            <person name="Barlow S.B."/>
            <person name="Starkenburg S.R."/>
            <person name="Cattolico R.A."/>
        </authorList>
    </citation>
    <scope>NUCLEOTIDE SEQUENCE</scope>
    <source>
        <strain evidence="3">CCMP291</strain>
    </source>
</reference>
<name>A0A0M0JQ00_9EUKA</name>
<dbReference type="GO" id="GO:0016853">
    <property type="term" value="F:isomerase activity"/>
    <property type="evidence" value="ECO:0007669"/>
    <property type="project" value="InterPro"/>
</dbReference>
<dbReference type="PANTHER" id="PTHR43149:SF1">
    <property type="entry name" value="DELTA(3,5)-DELTA(2,4)-DIENOYL-COA ISOMERASE, MITOCHONDRIAL"/>
    <property type="match status" value="1"/>
</dbReference>
<comment type="similarity">
    <text evidence="1">Belongs to the enoyl-CoA hydratase/isomerase family.</text>
</comment>
<dbReference type="NCBIfam" id="NF005699">
    <property type="entry name" value="PRK07509.1"/>
    <property type="match status" value="1"/>
</dbReference>
<proteinExistence type="inferred from homology"/>
<dbReference type="InterPro" id="IPR001753">
    <property type="entry name" value="Enoyl-CoA_hydra/iso"/>
</dbReference>
<dbReference type="SUPFAM" id="SSF52096">
    <property type="entry name" value="ClpP/crotonase"/>
    <property type="match status" value="1"/>
</dbReference>
<comment type="caution">
    <text evidence="2">The sequence shown here is derived from an EMBL/GenBank/DDBJ whole genome shotgun (WGS) entry which is preliminary data.</text>
</comment>
<gene>
    <name evidence="2" type="ORF">Ctob_011886</name>
</gene>
<dbReference type="CDD" id="cd06558">
    <property type="entry name" value="crotonase-like"/>
    <property type="match status" value="1"/>
</dbReference>
<dbReference type="Pfam" id="PF00378">
    <property type="entry name" value="ECH_1"/>
    <property type="match status" value="1"/>
</dbReference>
<dbReference type="InterPro" id="IPR029045">
    <property type="entry name" value="ClpP/crotonase-like_dom_sf"/>
</dbReference>
<accession>A0A0M0JQ00</accession>
<dbReference type="EMBL" id="JWZX01002531">
    <property type="protein sequence ID" value="KOO28664.1"/>
    <property type="molecule type" value="Genomic_DNA"/>
</dbReference>
<dbReference type="Gene3D" id="3.90.226.10">
    <property type="entry name" value="2-enoyl-CoA Hydratase, Chain A, domain 1"/>
    <property type="match status" value="1"/>
</dbReference>
<evidence type="ECO:0000313" key="3">
    <source>
        <dbReference type="Proteomes" id="UP000037460"/>
    </source>
</evidence>
<sequence>MQGLAPGRALGVATSRVHVAKTSRALCTGPSRVHVAKAADGIHTVTMKRSDKLNALDMGMFRSLAATARALASDSSVRAVVISGEGRAFCAGLDVRSVASPMVARANLEELLHRPEGALSNLAQDVGYLWRKIPAPVIAATHGVCLGGGLQIALGADMRISHPSCKFSVMEAKWGLIPDMSATVTLRELVPKDVAMELTMTGRIFLADEALKLGLVTRLAHEPLEAAMDLARQIATRSPDASAAAKRLLHATYSEGCDERRALHLESELQRRLLGGWNQMASAAKGLGVPPALQLGYRARDDAWLAEADEEAQAELVRMLEGSELGASMAARANA</sequence>
<dbReference type="AlphaFoldDB" id="A0A0M0JQ00"/>
<organism evidence="2 3">
    <name type="scientific">Chrysochromulina tobinii</name>
    <dbReference type="NCBI Taxonomy" id="1460289"/>
    <lineage>
        <taxon>Eukaryota</taxon>
        <taxon>Haptista</taxon>
        <taxon>Haptophyta</taxon>
        <taxon>Prymnesiophyceae</taxon>
        <taxon>Prymnesiales</taxon>
        <taxon>Chrysochromulinaceae</taxon>
        <taxon>Chrysochromulina</taxon>
    </lineage>
</organism>
<evidence type="ECO:0000313" key="2">
    <source>
        <dbReference type="EMBL" id="KOO28664.1"/>
    </source>
</evidence>
<dbReference type="OrthoDB" id="14970at2759"/>
<dbReference type="Proteomes" id="UP000037460">
    <property type="component" value="Unassembled WGS sequence"/>
</dbReference>
<evidence type="ECO:0000256" key="1">
    <source>
        <dbReference type="ARBA" id="ARBA00005254"/>
    </source>
</evidence>